<gene>
    <name evidence="1" type="ORF">F444_15300</name>
</gene>
<evidence type="ECO:0000313" key="2">
    <source>
        <dbReference type="Proteomes" id="UP000028582"/>
    </source>
</evidence>
<comment type="caution">
    <text evidence="1">The sequence shown here is derived from an EMBL/GenBank/DDBJ whole genome shotgun (WGS) entry which is preliminary data.</text>
</comment>
<dbReference type="AlphaFoldDB" id="A0A080ZMF7"/>
<protein>
    <submittedName>
        <fullName evidence="1">Uncharacterized protein</fullName>
    </submittedName>
</protein>
<dbReference type="Proteomes" id="UP000028582">
    <property type="component" value="Unassembled WGS sequence"/>
</dbReference>
<reference evidence="1 2" key="1">
    <citation type="submission" date="2013-11" db="EMBL/GenBank/DDBJ databases">
        <title>The Genome Sequence of Phytophthora parasitica P1976.</title>
        <authorList>
            <consortium name="The Broad Institute Genomics Platform"/>
            <person name="Russ C."/>
            <person name="Tyler B."/>
            <person name="Panabieres F."/>
            <person name="Shan W."/>
            <person name="Tripathy S."/>
            <person name="Grunwald N."/>
            <person name="Machado M."/>
            <person name="Johnson C.S."/>
            <person name="Walker B."/>
            <person name="Young S."/>
            <person name="Zeng Q."/>
            <person name="Gargeya S."/>
            <person name="Fitzgerald M."/>
            <person name="Haas B."/>
            <person name="Abouelleil A."/>
            <person name="Allen A.W."/>
            <person name="Alvarado L."/>
            <person name="Arachchi H.M."/>
            <person name="Berlin A.M."/>
            <person name="Chapman S.B."/>
            <person name="Gainer-Dewar J."/>
            <person name="Goldberg J."/>
            <person name="Griggs A."/>
            <person name="Gujja S."/>
            <person name="Hansen M."/>
            <person name="Howarth C."/>
            <person name="Imamovic A."/>
            <person name="Ireland A."/>
            <person name="Larimer J."/>
            <person name="McCowan C."/>
            <person name="Murphy C."/>
            <person name="Pearson M."/>
            <person name="Poon T.W."/>
            <person name="Priest M."/>
            <person name="Roberts A."/>
            <person name="Saif S."/>
            <person name="Shea T."/>
            <person name="Sisk P."/>
            <person name="Sykes S."/>
            <person name="Wortman J."/>
            <person name="Nusbaum C."/>
            <person name="Birren B."/>
        </authorList>
    </citation>
    <scope>NUCLEOTIDE SEQUENCE [LARGE SCALE GENOMIC DNA]</scope>
    <source>
        <strain evidence="1 2">P1976</strain>
    </source>
</reference>
<dbReference type="EMBL" id="ANJA01002833">
    <property type="protein sequence ID" value="ETO67818.1"/>
    <property type="molecule type" value="Genomic_DNA"/>
</dbReference>
<proteinExistence type="predicted"/>
<accession>A0A080ZMF7</accession>
<evidence type="ECO:0000313" key="1">
    <source>
        <dbReference type="EMBL" id="ETO67818.1"/>
    </source>
</evidence>
<sequence>MPLCILCGGVPEPRLDRIHFDDETHSSLILANCNLGSKASSSLARYHRDIECMLSHDGNGSD</sequence>
<organism evidence="1 2">
    <name type="scientific">Phytophthora nicotianae P1976</name>
    <dbReference type="NCBI Taxonomy" id="1317066"/>
    <lineage>
        <taxon>Eukaryota</taxon>
        <taxon>Sar</taxon>
        <taxon>Stramenopiles</taxon>
        <taxon>Oomycota</taxon>
        <taxon>Peronosporomycetes</taxon>
        <taxon>Peronosporales</taxon>
        <taxon>Peronosporaceae</taxon>
        <taxon>Phytophthora</taxon>
    </lineage>
</organism>
<name>A0A080ZMF7_PHYNI</name>